<gene>
    <name evidence="1" type="ORF">PCASD_20093</name>
</gene>
<sequence>MATAPSSLRKPSHLLFTQGPFDIKKQLPPNLLSTSSHGQFPCESSLLFHKEDSSAEILMKLRLQGYSSAQSSLLQDKIYFLLGQIIAWNLKTAPILFFDSQLNFPVAESKGYTNSIANMSGCWGFGIFIDKNKLPVTGPGGNTYKNLVVTTTHSDYKTHNKSVPLSGVK</sequence>
<reference evidence="1 2" key="1">
    <citation type="submission" date="2017-11" db="EMBL/GenBank/DDBJ databases">
        <title>De novo assembly and phasing of dikaryotic genomes from two isolates of Puccinia coronata f. sp. avenae, the causal agent of oat crown rust.</title>
        <authorList>
            <person name="Miller M.E."/>
            <person name="Zhang Y."/>
            <person name="Omidvar V."/>
            <person name="Sperschneider J."/>
            <person name="Schwessinger B."/>
            <person name="Raley C."/>
            <person name="Palmer J.M."/>
            <person name="Garnica D."/>
            <person name="Upadhyaya N."/>
            <person name="Rathjen J."/>
            <person name="Taylor J.M."/>
            <person name="Park R.F."/>
            <person name="Dodds P.N."/>
            <person name="Hirsch C.D."/>
            <person name="Kianian S.F."/>
            <person name="Figueroa M."/>
        </authorList>
    </citation>
    <scope>NUCLEOTIDE SEQUENCE [LARGE SCALE GENOMIC DNA]</scope>
    <source>
        <strain evidence="1">12SD80</strain>
    </source>
</reference>
<proteinExistence type="predicted"/>
<dbReference type="Proteomes" id="UP000235392">
    <property type="component" value="Unassembled WGS sequence"/>
</dbReference>
<dbReference type="EMBL" id="PGCI01000231">
    <property type="protein sequence ID" value="PLW32974.1"/>
    <property type="molecule type" value="Genomic_DNA"/>
</dbReference>
<accession>A0A2N5U5C5</accession>
<evidence type="ECO:0000313" key="2">
    <source>
        <dbReference type="Proteomes" id="UP000235392"/>
    </source>
</evidence>
<organism evidence="1 2">
    <name type="scientific">Puccinia coronata f. sp. avenae</name>
    <dbReference type="NCBI Taxonomy" id="200324"/>
    <lineage>
        <taxon>Eukaryota</taxon>
        <taxon>Fungi</taxon>
        <taxon>Dikarya</taxon>
        <taxon>Basidiomycota</taxon>
        <taxon>Pucciniomycotina</taxon>
        <taxon>Pucciniomycetes</taxon>
        <taxon>Pucciniales</taxon>
        <taxon>Pucciniaceae</taxon>
        <taxon>Puccinia</taxon>
    </lineage>
</organism>
<protein>
    <submittedName>
        <fullName evidence="1">Uncharacterized protein</fullName>
    </submittedName>
</protein>
<evidence type="ECO:0000313" key="1">
    <source>
        <dbReference type="EMBL" id="PLW32974.1"/>
    </source>
</evidence>
<name>A0A2N5U5C5_9BASI</name>
<comment type="caution">
    <text evidence="1">The sequence shown here is derived from an EMBL/GenBank/DDBJ whole genome shotgun (WGS) entry which is preliminary data.</text>
</comment>
<dbReference type="AlphaFoldDB" id="A0A2N5U5C5"/>